<sequence>MATLQSSRLCWRRVPIPTSSSSGKRAPLRPFGIQRCGKCVVGRGLSLSQALLHSQWLEGGEKSENGRTSDIRTSTLQINEKGGSISLVDPTIWDDVEVDIDVRPQRDIVNLLLAHGATVSDAVLAAAEKQDNSQFLKMLKVHLGEEVKEDGVVLGATTSAPMAQDSHADISHNKISLIEAVEDGKSVENLSLENNVFVSKSPCARNGSRGRTMLIRDDIRDMKSPKLEINKKGGSVKHYALRFAAFRRCAGGFCPAAKVKYLQHPLGAWGYCVLPSFLPLLGSPTIRNF</sequence>
<dbReference type="AlphaFoldDB" id="A0A139AAY8"/>
<proteinExistence type="predicted"/>
<reference evidence="1 2" key="1">
    <citation type="journal article" date="2015" name="Genome Biol. Evol.">
        <title>Phylogenomic analyses indicate that early fungi evolved digesting cell walls of algal ancestors of land plants.</title>
        <authorList>
            <person name="Chang Y."/>
            <person name="Wang S."/>
            <person name="Sekimoto S."/>
            <person name="Aerts A.L."/>
            <person name="Choi C."/>
            <person name="Clum A."/>
            <person name="LaButti K.M."/>
            <person name="Lindquist E.A."/>
            <person name="Yee Ngan C."/>
            <person name="Ohm R.A."/>
            <person name="Salamov A.A."/>
            <person name="Grigoriev I.V."/>
            <person name="Spatafora J.W."/>
            <person name="Berbee M.L."/>
        </authorList>
    </citation>
    <scope>NUCLEOTIDE SEQUENCE [LARGE SCALE GENOMIC DNA]</scope>
    <source>
        <strain evidence="1 2">JEL478</strain>
    </source>
</reference>
<name>A0A139AAY8_GONPJ</name>
<evidence type="ECO:0000313" key="1">
    <source>
        <dbReference type="EMBL" id="KXS13907.1"/>
    </source>
</evidence>
<gene>
    <name evidence="1" type="ORF">M427DRAFT_136199</name>
</gene>
<dbReference type="EMBL" id="KQ965773">
    <property type="protein sequence ID" value="KXS13907.1"/>
    <property type="molecule type" value="Genomic_DNA"/>
</dbReference>
<accession>A0A139AAY8</accession>
<organism evidence="1 2">
    <name type="scientific">Gonapodya prolifera (strain JEL478)</name>
    <name type="common">Monoblepharis prolifera</name>
    <dbReference type="NCBI Taxonomy" id="1344416"/>
    <lineage>
        <taxon>Eukaryota</taxon>
        <taxon>Fungi</taxon>
        <taxon>Fungi incertae sedis</taxon>
        <taxon>Chytridiomycota</taxon>
        <taxon>Chytridiomycota incertae sedis</taxon>
        <taxon>Monoblepharidomycetes</taxon>
        <taxon>Monoblepharidales</taxon>
        <taxon>Gonapodyaceae</taxon>
        <taxon>Gonapodya</taxon>
    </lineage>
</organism>
<protein>
    <submittedName>
        <fullName evidence="1">Uncharacterized protein</fullName>
    </submittedName>
</protein>
<keyword evidence="2" id="KW-1185">Reference proteome</keyword>
<dbReference type="Proteomes" id="UP000070544">
    <property type="component" value="Unassembled WGS sequence"/>
</dbReference>
<evidence type="ECO:0000313" key="2">
    <source>
        <dbReference type="Proteomes" id="UP000070544"/>
    </source>
</evidence>